<dbReference type="EMBL" id="VCKX01000507">
    <property type="protein sequence ID" value="TMR10747.1"/>
    <property type="molecule type" value="Genomic_DNA"/>
</dbReference>
<reference evidence="3 4" key="1">
    <citation type="submission" date="2019-05" db="EMBL/GenBank/DDBJ databases">
        <title>Draft genome sequence of Nonomuraea zeae DSM 100528.</title>
        <authorList>
            <person name="Saricaoglu S."/>
            <person name="Isik K."/>
        </authorList>
    </citation>
    <scope>NUCLEOTIDE SEQUENCE [LARGE SCALE GENOMIC DNA]</scope>
    <source>
        <strain evidence="3 4">DSM 100528</strain>
    </source>
</reference>
<dbReference type="GO" id="GO:0004029">
    <property type="term" value="F:aldehyde dehydrogenase (NAD+) activity"/>
    <property type="evidence" value="ECO:0007669"/>
    <property type="project" value="TreeGrafter"/>
</dbReference>
<gene>
    <name evidence="3" type="ORF">ETD85_60110</name>
</gene>
<dbReference type="PANTHER" id="PTHR48079:SF6">
    <property type="entry name" value="NAD(P)-BINDING DOMAIN-CONTAINING PROTEIN-RELATED"/>
    <property type="match status" value="1"/>
</dbReference>
<feature type="domain" description="NAD-dependent epimerase/dehydratase" evidence="2">
    <location>
        <begin position="29"/>
        <end position="157"/>
    </location>
</feature>
<dbReference type="Proteomes" id="UP000306628">
    <property type="component" value="Unassembled WGS sequence"/>
</dbReference>
<proteinExistence type="predicted"/>
<feature type="region of interest" description="Disordered" evidence="1">
    <location>
        <begin position="137"/>
        <end position="157"/>
    </location>
</feature>
<protein>
    <submittedName>
        <fullName evidence="3">NAD-dependent epimerase/dehydratase family protein</fullName>
    </submittedName>
</protein>
<name>A0A5S4F3P2_9ACTN</name>
<evidence type="ECO:0000256" key="1">
    <source>
        <dbReference type="SAM" id="MobiDB-lite"/>
    </source>
</evidence>
<evidence type="ECO:0000313" key="3">
    <source>
        <dbReference type="EMBL" id="TMR10747.1"/>
    </source>
</evidence>
<dbReference type="PANTHER" id="PTHR48079">
    <property type="entry name" value="PROTEIN YEEZ"/>
    <property type="match status" value="1"/>
</dbReference>
<accession>A0A5S4F3P2</accession>
<keyword evidence="4" id="KW-1185">Reference proteome</keyword>
<dbReference type="Gene3D" id="3.40.50.720">
    <property type="entry name" value="NAD(P)-binding Rossmann-like Domain"/>
    <property type="match status" value="1"/>
</dbReference>
<comment type="caution">
    <text evidence="3">The sequence shown here is derived from an EMBL/GenBank/DDBJ whole genome shotgun (WGS) entry which is preliminary data.</text>
</comment>
<dbReference type="Pfam" id="PF01370">
    <property type="entry name" value="Epimerase"/>
    <property type="match status" value="1"/>
</dbReference>
<dbReference type="InterPro" id="IPR051783">
    <property type="entry name" value="NAD(P)-dependent_oxidoreduct"/>
</dbReference>
<evidence type="ECO:0000259" key="2">
    <source>
        <dbReference type="Pfam" id="PF01370"/>
    </source>
</evidence>
<sequence length="292" mass="30842">MPSGSEVRQNETPFPSGRSRVRYTIIGCGHVGLELARRWTEAGHTVTGTTTTPGRVPELRKVCTEVAVLRGADRAAVARAVEGADAVVLTVSPRLSRAFDAASRVAEYADTLVATARTAVSAHPRVVFTSSGSVYGGGTGPSIDETAPTTDDPDASPRSFVSAEQAVLATPRGAVLRIPDVYGHPDDLDYPARVRFAHERLGGSVPFAAGALLYRIDYRDAASALDFVVTEGLTGVFNAYPDDVTPPDNAEAFAAICAAEGLPGLTYRAEIRLPEVPVSSARLRGLGFHFAY</sequence>
<dbReference type="SUPFAM" id="SSF51735">
    <property type="entry name" value="NAD(P)-binding Rossmann-fold domains"/>
    <property type="match status" value="1"/>
</dbReference>
<dbReference type="GO" id="GO:0005737">
    <property type="term" value="C:cytoplasm"/>
    <property type="evidence" value="ECO:0007669"/>
    <property type="project" value="TreeGrafter"/>
</dbReference>
<dbReference type="OrthoDB" id="9801056at2"/>
<dbReference type="InterPro" id="IPR036291">
    <property type="entry name" value="NAD(P)-bd_dom_sf"/>
</dbReference>
<dbReference type="AlphaFoldDB" id="A0A5S4F3P2"/>
<organism evidence="3 4">
    <name type="scientific">Nonomuraea zeae</name>
    <dbReference type="NCBI Taxonomy" id="1642303"/>
    <lineage>
        <taxon>Bacteria</taxon>
        <taxon>Bacillati</taxon>
        <taxon>Actinomycetota</taxon>
        <taxon>Actinomycetes</taxon>
        <taxon>Streptosporangiales</taxon>
        <taxon>Streptosporangiaceae</taxon>
        <taxon>Nonomuraea</taxon>
    </lineage>
</organism>
<dbReference type="InterPro" id="IPR001509">
    <property type="entry name" value="Epimerase_deHydtase"/>
</dbReference>
<evidence type="ECO:0000313" key="4">
    <source>
        <dbReference type="Proteomes" id="UP000306628"/>
    </source>
</evidence>